<sequence length="35" mass="3982">MFVLATLSIMYCCFGFQAGGCQYYQWEDEMGDSSV</sequence>
<evidence type="ECO:0000313" key="2">
    <source>
        <dbReference type="EMBL" id="TKW02439.1"/>
    </source>
</evidence>
<dbReference type="AlphaFoldDB" id="A0A4U6TPB8"/>
<proteinExistence type="predicted"/>
<name>A0A4U6TPB8_SETVI</name>
<evidence type="ECO:0000313" key="3">
    <source>
        <dbReference type="Proteomes" id="UP000298652"/>
    </source>
</evidence>
<evidence type="ECO:0000256" key="1">
    <source>
        <dbReference type="SAM" id="SignalP"/>
    </source>
</evidence>
<feature type="signal peptide" evidence="1">
    <location>
        <begin position="1"/>
        <end position="15"/>
    </location>
</feature>
<keyword evidence="1" id="KW-0732">Signal</keyword>
<dbReference type="EMBL" id="CM016559">
    <property type="protein sequence ID" value="TKW02439.1"/>
    <property type="molecule type" value="Genomic_DNA"/>
</dbReference>
<organism evidence="2 3">
    <name type="scientific">Setaria viridis</name>
    <name type="common">Green bristlegrass</name>
    <name type="synonym">Setaria italica subsp. viridis</name>
    <dbReference type="NCBI Taxonomy" id="4556"/>
    <lineage>
        <taxon>Eukaryota</taxon>
        <taxon>Viridiplantae</taxon>
        <taxon>Streptophyta</taxon>
        <taxon>Embryophyta</taxon>
        <taxon>Tracheophyta</taxon>
        <taxon>Spermatophyta</taxon>
        <taxon>Magnoliopsida</taxon>
        <taxon>Liliopsida</taxon>
        <taxon>Poales</taxon>
        <taxon>Poaceae</taxon>
        <taxon>PACMAD clade</taxon>
        <taxon>Panicoideae</taxon>
        <taxon>Panicodae</taxon>
        <taxon>Paniceae</taxon>
        <taxon>Cenchrinae</taxon>
        <taxon>Setaria</taxon>
    </lineage>
</organism>
<dbReference type="Gramene" id="TKW02439">
    <property type="protein sequence ID" value="TKW02439"/>
    <property type="gene ID" value="SEVIR_8G244660v2"/>
</dbReference>
<dbReference type="Proteomes" id="UP000298652">
    <property type="component" value="Chromosome 8"/>
</dbReference>
<accession>A0A4U6TPB8</accession>
<keyword evidence="3" id="KW-1185">Reference proteome</keyword>
<gene>
    <name evidence="2" type="ORF">SEVIR_8G244660v2</name>
</gene>
<protein>
    <submittedName>
        <fullName evidence="2">Uncharacterized protein</fullName>
    </submittedName>
</protein>
<reference evidence="2" key="1">
    <citation type="submission" date="2019-03" db="EMBL/GenBank/DDBJ databases">
        <title>WGS assembly of Setaria viridis.</title>
        <authorList>
            <person name="Huang P."/>
            <person name="Jenkins J."/>
            <person name="Grimwood J."/>
            <person name="Barry K."/>
            <person name="Healey A."/>
            <person name="Mamidi S."/>
            <person name="Sreedasyam A."/>
            <person name="Shu S."/>
            <person name="Feldman M."/>
            <person name="Wu J."/>
            <person name="Yu Y."/>
            <person name="Chen C."/>
            <person name="Johnson J."/>
            <person name="Rokhsar D."/>
            <person name="Baxter I."/>
            <person name="Schmutz J."/>
            <person name="Brutnell T."/>
            <person name="Kellogg E."/>
        </authorList>
    </citation>
    <scope>NUCLEOTIDE SEQUENCE [LARGE SCALE GENOMIC DNA]</scope>
</reference>
<feature type="chain" id="PRO_5020242422" evidence="1">
    <location>
        <begin position="16"/>
        <end position="35"/>
    </location>
</feature>